<gene>
    <name evidence="1" type="ORF">UPYG_G00046840</name>
</gene>
<evidence type="ECO:0000313" key="1">
    <source>
        <dbReference type="EMBL" id="KAL1023826.1"/>
    </source>
</evidence>
<protein>
    <submittedName>
        <fullName evidence="1">Uncharacterized protein</fullName>
    </submittedName>
</protein>
<dbReference type="EMBL" id="JAGEUA010000001">
    <property type="protein sequence ID" value="KAL1023826.1"/>
    <property type="molecule type" value="Genomic_DNA"/>
</dbReference>
<reference evidence="1 2" key="1">
    <citation type="submission" date="2024-06" db="EMBL/GenBank/DDBJ databases">
        <authorList>
            <person name="Pan Q."/>
            <person name="Wen M."/>
            <person name="Jouanno E."/>
            <person name="Zahm M."/>
            <person name="Klopp C."/>
            <person name="Cabau C."/>
            <person name="Louis A."/>
            <person name="Berthelot C."/>
            <person name="Parey E."/>
            <person name="Roest Crollius H."/>
            <person name="Montfort J."/>
            <person name="Robinson-Rechavi M."/>
            <person name="Bouchez O."/>
            <person name="Lampietro C."/>
            <person name="Lopez Roques C."/>
            <person name="Donnadieu C."/>
            <person name="Postlethwait J."/>
            <person name="Bobe J."/>
            <person name="Verreycken H."/>
            <person name="Guiguen Y."/>
        </authorList>
    </citation>
    <scope>NUCLEOTIDE SEQUENCE [LARGE SCALE GENOMIC DNA]</scope>
    <source>
        <strain evidence="1">Up_M1</strain>
        <tissue evidence="1">Testis</tissue>
    </source>
</reference>
<accession>A0ABD0Y9U8</accession>
<comment type="caution">
    <text evidence="1">The sequence shown here is derived from an EMBL/GenBank/DDBJ whole genome shotgun (WGS) entry which is preliminary data.</text>
</comment>
<evidence type="ECO:0000313" key="2">
    <source>
        <dbReference type="Proteomes" id="UP001557470"/>
    </source>
</evidence>
<proteinExistence type="predicted"/>
<dbReference type="AlphaFoldDB" id="A0ABD0Y9U8"/>
<dbReference type="Proteomes" id="UP001557470">
    <property type="component" value="Unassembled WGS sequence"/>
</dbReference>
<name>A0ABD0Y9U8_UMBPY</name>
<sequence>MLEVCRVGTLETFCRWHEVLAVKRQYGGACVGVREGKFHHSGCCFYLTEVQLSGCFKDGTLFIQYGGLKGALKETPQFLTCLVHFNRPLRLHLSLS</sequence>
<keyword evidence="2" id="KW-1185">Reference proteome</keyword>
<organism evidence="1 2">
    <name type="scientific">Umbra pygmaea</name>
    <name type="common">Eastern mudminnow</name>
    <dbReference type="NCBI Taxonomy" id="75934"/>
    <lineage>
        <taxon>Eukaryota</taxon>
        <taxon>Metazoa</taxon>
        <taxon>Chordata</taxon>
        <taxon>Craniata</taxon>
        <taxon>Vertebrata</taxon>
        <taxon>Euteleostomi</taxon>
        <taxon>Actinopterygii</taxon>
        <taxon>Neopterygii</taxon>
        <taxon>Teleostei</taxon>
        <taxon>Protacanthopterygii</taxon>
        <taxon>Esociformes</taxon>
        <taxon>Umbridae</taxon>
        <taxon>Umbra</taxon>
    </lineage>
</organism>